<evidence type="ECO:0000313" key="1">
    <source>
        <dbReference type="EMBL" id="JAH35631.1"/>
    </source>
</evidence>
<name>A0A0E9S2V9_ANGAN</name>
<organism evidence="1">
    <name type="scientific">Anguilla anguilla</name>
    <name type="common">European freshwater eel</name>
    <name type="synonym">Muraena anguilla</name>
    <dbReference type="NCBI Taxonomy" id="7936"/>
    <lineage>
        <taxon>Eukaryota</taxon>
        <taxon>Metazoa</taxon>
        <taxon>Chordata</taxon>
        <taxon>Craniata</taxon>
        <taxon>Vertebrata</taxon>
        <taxon>Euteleostomi</taxon>
        <taxon>Actinopterygii</taxon>
        <taxon>Neopterygii</taxon>
        <taxon>Teleostei</taxon>
        <taxon>Anguilliformes</taxon>
        <taxon>Anguillidae</taxon>
        <taxon>Anguilla</taxon>
    </lineage>
</organism>
<sequence length="74" mass="8877">MSNRKNVIEYKQSHEQKKKFVTLLLLNHESAMHSFQSAYKVIYLACQSTSKHSVSYFSNYENFKLFCLMPYFIR</sequence>
<reference evidence="1" key="1">
    <citation type="submission" date="2014-11" db="EMBL/GenBank/DDBJ databases">
        <authorList>
            <person name="Amaro Gonzalez C."/>
        </authorList>
    </citation>
    <scope>NUCLEOTIDE SEQUENCE</scope>
</reference>
<proteinExistence type="predicted"/>
<protein>
    <submittedName>
        <fullName evidence="1">Uncharacterized protein</fullName>
    </submittedName>
</protein>
<accession>A0A0E9S2V9</accession>
<dbReference type="EMBL" id="GBXM01072946">
    <property type="protein sequence ID" value="JAH35631.1"/>
    <property type="molecule type" value="Transcribed_RNA"/>
</dbReference>
<dbReference type="AlphaFoldDB" id="A0A0E9S2V9"/>
<reference evidence="1" key="2">
    <citation type="journal article" date="2015" name="Fish Shellfish Immunol.">
        <title>Early steps in the European eel (Anguilla anguilla)-Vibrio vulnificus interaction in the gills: Role of the RtxA13 toxin.</title>
        <authorList>
            <person name="Callol A."/>
            <person name="Pajuelo D."/>
            <person name="Ebbesson L."/>
            <person name="Teles M."/>
            <person name="MacKenzie S."/>
            <person name="Amaro C."/>
        </authorList>
    </citation>
    <scope>NUCLEOTIDE SEQUENCE</scope>
</reference>